<dbReference type="GO" id="GO:0022857">
    <property type="term" value="F:transmembrane transporter activity"/>
    <property type="evidence" value="ECO:0007669"/>
    <property type="project" value="InterPro"/>
</dbReference>
<dbReference type="OrthoDB" id="9815422at2"/>
<keyword evidence="3" id="KW-1185">Reference proteome</keyword>
<feature type="transmembrane region" description="Helical" evidence="1">
    <location>
        <begin position="143"/>
        <end position="170"/>
    </location>
</feature>
<feature type="transmembrane region" description="Helical" evidence="1">
    <location>
        <begin position="108"/>
        <end position="131"/>
    </location>
</feature>
<organism evidence="2 3">
    <name type="scientific">Fervidicella metallireducens AeB</name>
    <dbReference type="NCBI Taxonomy" id="1403537"/>
    <lineage>
        <taxon>Bacteria</taxon>
        <taxon>Bacillati</taxon>
        <taxon>Bacillota</taxon>
        <taxon>Clostridia</taxon>
        <taxon>Eubacteriales</taxon>
        <taxon>Clostridiaceae</taxon>
        <taxon>Fervidicella</taxon>
    </lineage>
</organism>
<protein>
    <recommendedName>
        <fullName evidence="4">ECF transporter S component</fullName>
    </recommendedName>
</protein>
<dbReference type="RefSeq" id="WP_035382016.1">
    <property type="nucleotide sequence ID" value="NZ_AZQP01000121.1"/>
</dbReference>
<evidence type="ECO:0000313" key="2">
    <source>
        <dbReference type="EMBL" id="EYE87142.1"/>
    </source>
</evidence>
<dbReference type="Pfam" id="PF12822">
    <property type="entry name" value="ECF_trnsprt"/>
    <property type="match status" value="1"/>
</dbReference>
<dbReference type="EMBL" id="AZQP01000121">
    <property type="protein sequence ID" value="EYE87142.1"/>
    <property type="molecule type" value="Genomic_DNA"/>
</dbReference>
<name>A0A017RR78_9CLOT</name>
<comment type="caution">
    <text evidence="2">The sequence shown here is derived from an EMBL/GenBank/DDBJ whole genome shotgun (WGS) entry which is preliminary data.</text>
</comment>
<gene>
    <name evidence="2" type="ORF">Q428_15015</name>
</gene>
<keyword evidence="1" id="KW-1133">Transmembrane helix</keyword>
<reference evidence="2 3" key="1">
    <citation type="journal article" date="2014" name="Genome Announc.">
        <title>Draft Genome Sequence of Fervidicella metallireducens Strain AeBT, an Iron-Reducing Thermoanaerobe from the Great Artesian Basin.</title>
        <authorList>
            <person name="Patel B.K."/>
        </authorList>
    </citation>
    <scope>NUCLEOTIDE SEQUENCE [LARGE SCALE GENOMIC DNA]</scope>
    <source>
        <strain evidence="2 3">AeB</strain>
    </source>
</reference>
<keyword evidence="1" id="KW-0472">Membrane</keyword>
<accession>A0A017RR78</accession>
<proteinExistence type="predicted"/>
<evidence type="ECO:0000313" key="3">
    <source>
        <dbReference type="Proteomes" id="UP000019681"/>
    </source>
</evidence>
<keyword evidence="1" id="KW-0812">Transmembrane</keyword>
<evidence type="ECO:0008006" key="4">
    <source>
        <dbReference type="Google" id="ProtNLM"/>
    </source>
</evidence>
<sequence>MNTKTNDLVKAGLLLSLGILLPIIFHQFKLGGPVFLPMHIPVLLAGFIAGKKYGFLVGILTPFLSSVFTGMPPIYPTAVSMAFELGTYGLISGLLFETIKSENKITKTYISLIIAMLAGRIVSGIANYILFTFAMGKPYLLKMFLTSAFITPIPGIIIQLILIPFLVIFLSKVTITGGQNFER</sequence>
<feature type="transmembrane region" description="Helical" evidence="1">
    <location>
        <begin position="77"/>
        <end position="96"/>
    </location>
</feature>
<dbReference type="Gene3D" id="1.10.1760.20">
    <property type="match status" value="1"/>
</dbReference>
<dbReference type="Proteomes" id="UP000019681">
    <property type="component" value="Unassembled WGS sequence"/>
</dbReference>
<evidence type="ECO:0000256" key="1">
    <source>
        <dbReference type="SAM" id="Phobius"/>
    </source>
</evidence>
<feature type="transmembrane region" description="Helical" evidence="1">
    <location>
        <begin position="7"/>
        <end position="25"/>
    </location>
</feature>
<dbReference type="InterPro" id="IPR024529">
    <property type="entry name" value="ECF_trnsprt_substrate-spec"/>
</dbReference>
<dbReference type="AlphaFoldDB" id="A0A017RR78"/>
<feature type="transmembrane region" description="Helical" evidence="1">
    <location>
        <begin position="53"/>
        <end position="71"/>
    </location>
</feature>